<reference evidence="1" key="3">
    <citation type="submission" date="2025-08" db="UniProtKB">
        <authorList>
            <consortium name="Ensembl"/>
        </authorList>
    </citation>
    <scope>IDENTIFICATION</scope>
    <source>
        <strain evidence="1">HSOK</strain>
    </source>
</reference>
<evidence type="ECO:0000313" key="2">
    <source>
        <dbReference type="Proteomes" id="UP000265200"/>
    </source>
</evidence>
<sequence>FKKSCKVISRLFLDDEWTEELTFVERARSAVCLISNAKIASMKQSNIKWHFDTRHATFASKHPARDSRKKACHELLCRVPASQQKLCVLTQQGDWNSVSIAESLAIMRNEKPFTDEEYTNMPPSAIQLKDMNAASAVGGTLREEDFAVLLRKGTTREEDLFKIFTEFARKNDRQTDELISVCADGQFKSLLDEIGNNCPDLLLHRNVRWLSRRKVLSCFTACLSKLFGNEKCPELSNTERFLKFYYLVNMAGHLSQLYLKMQGVTNTVLSLQKAVFFKNACTASDPVQHLHLQQHSKHASENLAFLSSSPIQTDLRYIPGVSIREFELRAADLKASDIWVKKFESLNEDLEILARQQAELASKHKWEEMKKRQPARQLIVKTWNALPVTYHTLQLTSIAVLTMFGHMSYVRNHSHI</sequence>
<proteinExistence type="predicted"/>
<dbReference type="AlphaFoldDB" id="A0A3P9I4J9"/>
<dbReference type="PANTHER" id="PTHR45913:SF10">
    <property type="entry name" value="DUF4371 DOMAIN-CONTAINING PROTEIN"/>
    <property type="match status" value="1"/>
</dbReference>
<dbReference type="Ensembl" id="ENSORLT00015022741.1">
    <property type="protein sequence ID" value="ENSORLP00015014945.1"/>
    <property type="gene ID" value="ENSORLG00015015874.1"/>
</dbReference>
<reference evidence="1" key="4">
    <citation type="submission" date="2025-09" db="UniProtKB">
        <authorList>
            <consortium name="Ensembl"/>
        </authorList>
    </citation>
    <scope>IDENTIFICATION</scope>
    <source>
        <strain evidence="1">HSOK</strain>
    </source>
</reference>
<organism evidence="1 2">
    <name type="scientific">Oryzias latipes</name>
    <name type="common">Japanese rice fish</name>
    <name type="synonym">Japanese killifish</name>
    <dbReference type="NCBI Taxonomy" id="8090"/>
    <lineage>
        <taxon>Eukaryota</taxon>
        <taxon>Metazoa</taxon>
        <taxon>Chordata</taxon>
        <taxon>Craniata</taxon>
        <taxon>Vertebrata</taxon>
        <taxon>Euteleostomi</taxon>
        <taxon>Actinopterygii</taxon>
        <taxon>Neopterygii</taxon>
        <taxon>Teleostei</taxon>
        <taxon>Neoteleostei</taxon>
        <taxon>Acanthomorphata</taxon>
        <taxon>Ovalentaria</taxon>
        <taxon>Atherinomorphae</taxon>
        <taxon>Beloniformes</taxon>
        <taxon>Adrianichthyidae</taxon>
        <taxon>Oryziinae</taxon>
        <taxon>Oryzias</taxon>
    </lineage>
</organism>
<reference key="1">
    <citation type="journal article" date="2007" name="Nature">
        <title>The medaka draft genome and insights into vertebrate genome evolution.</title>
        <authorList>
            <person name="Kasahara M."/>
            <person name="Naruse K."/>
            <person name="Sasaki S."/>
            <person name="Nakatani Y."/>
            <person name="Qu W."/>
            <person name="Ahsan B."/>
            <person name="Yamada T."/>
            <person name="Nagayasu Y."/>
            <person name="Doi K."/>
            <person name="Kasai Y."/>
            <person name="Jindo T."/>
            <person name="Kobayashi D."/>
            <person name="Shimada A."/>
            <person name="Toyoda A."/>
            <person name="Kuroki Y."/>
            <person name="Fujiyama A."/>
            <person name="Sasaki T."/>
            <person name="Shimizu A."/>
            <person name="Asakawa S."/>
            <person name="Shimizu N."/>
            <person name="Hashimoto S."/>
            <person name="Yang J."/>
            <person name="Lee Y."/>
            <person name="Matsushima K."/>
            <person name="Sugano S."/>
            <person name="Sakaizumi M."/>
            <person name="Narita T."/>
            <person name="Ohishi K."/>
            <person name="Haga S."/>
            <person name="Ohta F."/>
            <person name="Nomoto H."/>
            <person name="Nogata K."/>
            <person name="Morishita T."/>
            <person name="Endo T."/>
            <person name="Shin-I T."/>
            <person name="Takeda H."/>
            <person name="Morishita S."/>
            <person name="Kohara Y."/>
        </authorList>
    </citation>
    <scope>NUCLEOTIDE SEQUENCE [LARGE SCALE GENOMIC DNA]</scope>
    <source>
        <strain>Hd-rR</strain>
    </source>
</reference>
<evidence type="ECO:0000313" key="1">
    <source>
        <dbReference type="Ensembl" id="ENSORLP00015014945.1"/>
    </source>
</evidence>
<reference evidence="1 2" key="2">
    <citation type="submission" date="2017-04" db="EMBL/GenBank/DDBJ databases">
        <title>CpG methylation of centromeres and impact of large insertions on vertebrate speciation.</title>
        <authorList>
            <person name="Ichikawa K."/>
            <person name="Yoshimura J."/>
            <person name="Morishita S."/>
        </authorList>
    </citation>
    <scope>NUCLEOTIDE SEQUENCE</scope>
    <source>
        <strain evidence="1 2">HSOK</strain>
    </source>
</reference>
<protein>
    <submittedName>
        <fullName evidence="1">Uncharacterized protein</fullName>
    </submittedName>
</protein>
<name>A0A3P9I4J9_ORYLA</name>
<dbReference type="Proteomes" id="UP000265200">
    <property type="component" value="Chromosome 24"/>
</dbReference>
<dbReference type="PANTHER" id="PTHR45913">
    <property type="entry name" value="EPM2A-INTERACTING PROTEIN 1"/>
    <property type="match status" value="1"/>
</dbReference>
<accession>A0A3P9I4J9</accession>